<accession>A0A6V7WUZ3</accession>
<dbReference type="Proteomes" id="UP000580250">
    <property type="component" value="Unassembled WGS sequence"/>
</dbReference>
<comment type="caution">
    <text evidence="1">The sequence shown here is derived from an EMBL/GenBank/DDBJ whole genome shotgun (WGS) entry which is preliminary data.</text>
</comment>
<dbReference type="EMBL" id="CAJEWN010000840">
    <property type="protein sequence ID" value="CAD2190884.1"/>
    <property type="molecule type" value="Genomic_DNA"/>
</dbReference>
<proteinExistence type="predicted"/>
<evidence type="ECO:0000313" key="2">
    <source>
        <dbReference type="Proteomes" id="UP000580250"/>
    </source>
</evidence>
<protein>
    <submittedName>
        <fullName evidence="1">Uncharacterized protein</fullName>
    </submittedName>
</protein>
<sequence>MFYKIPHTDLFFLKFLQNSKVLPLFYLKMHVKDLFGNTINRIARIIFMFCMVVWKIPPNYHLSNKSSIHY</sequence>
<dbReference type="AlphaFoldDB" id="A0A6V7WUZ3"/>
<name>A0A6V7WUZ3_MELEN</name>
<gene>
    <name evidence="1" type="ORF">MENT_LOCUS43703</name>
</gene>
<organism evidence="1 2">
    <name type="scientific">Meloidogyne enterolobii</name>
    <name type="common">Root-knot nematode worm</name>
    <name type="synonym">Meloidogyne mayaguensis</name>
    <dbReference type="NCBI Taxonomy" id="390850"/>
    <lineage>
        <taxon>Eukaryota</taxon>
        <taxon>Metazoa</taxon>
        <taxon>Ecdysozoa</taxon>
        <taxon>Nematoda</taxon>
        <taxon>Chromadorea</taxon>
        <taxon>Rhabditida</taxon>
        <taxon>Tylenchina</taxon>
        <taxon>Tylenchomorpha</taxon>
        <taxon>Tylenchoidea</taxon>
        <taxon>Meloidogynidae</taxon>
        <taxon>Meloidogyninae</taxon>
        <taxon>Meloidogyne</taxon>
    </lineage>
</organism>
<evidence type="ECO:0000313" key="1">
    <source>
        <dbReference type="EMBL" id="CAD2190884.1"/>
    </source>
</evidence>
<reference evidence="1 2" key="1">
    <citation type="submission" date="2020-08" db="EMBL/GenBank/DDBJ databases">
        <authorList>
            <person name="Koutsovoulos G."/>
            <person name="Danchin GJ E."/>
        </authorList>
    </citation>
    <scope>NUCLEOTIDE SEQUENCE [LARGE SCALE GENOMIC DNA]</scope>
</reference>